<dbReference type="GO" id="GO:0003677">
    <property type="term" value="F:DNA binding"/>
    <property type="evidence" value="ECO:0007669"/>
    <property type="project" value="UniProtKB-KW"/>
</dbReference>
<gene>
    <name evidence="9" type="ORF">F0562_023113</name>
</gene>
<comment type="subcellular location">
    <subcellularLocation>
        <location evidence="1">Nucleus</location>
    </subcellularLocation>
</comment>
<evidence type="ECO:0000256" key="7">
    <source>
        <dbReference type="SAM" id="MobiDB-lite"/>
    </source>
</evidence>
<evidence type="ECO:0000259" key="8">
    <source>
        <dbReference type="PROSITE" id="PS51032"/>
    </source>
</evidence>
<dbReference type="AlphaFoldDB" id="A0A5J5BLE2"/>
<dbReference type="OrthoDB" id="1926799at2759"/>
<dbReference type="SMART" id="SM00380">
    <property type="entry name" value="AP2"/>
    <property type="match status" value="1"/>
</dbReference>
<feature type="region of interest" description="Disordered" evidence="7">
    <location>
        <begin position="147"/>
        <end position="169"/>
    </location>
</feature>
<organism evidence="9 10">
    <name type="scientific">Nyssa sinensis</name>
    <dbReference type="NCBI Taxonomy" id="561372"/>
    <lineage>
        <taxon>Eukaryota</taxon>
        <taxon>Viridiplantae</taxon>
        <taxon>Streptophyta</taxon>
        <taxon>Embryophyta</taxon>
        <taxon>Tracheophyta</taxon>
        <taxon>Spermatophyta</taxon>
        <taxon>Magnoliopsida</taxon>
        <taxon>eudicotyledons</taxon>
        <taxon>Gunneridae</taxon>
        <taxon>Pentapetalae</taxon>
        <taxon>asterids</taxon>
        <taxon>Cornales</taxon>
        <taxon>Nyssaceae</taxon>
        <taxon>Nyssa</taxon>
    </lineage>
</organism>
<evidence type="ECO:0000313" key="9">
    <source>
        <dbReference type="EMBL" id="KAA8541961.1"/>
    </source>
</evidence>
<dbReference type="Gene3D" id="3.30.730.10">
    <property type="entry name" value="AP2/ERF domain"/>
    <property type="match status" value="1"/>
</dbReference>
<proteinExistence type="predicted"/>
<dbReference type="PANTHER" id="PTHR31677">
    <property type="entry name" value="AP2 DOMAIN CLASS TRANSCRIPTION FACTOR"/>
    <property type="match status" value="1"/>
</dbReference>
<evidence type="ECO:0000256" key="4">
    <source>
        <dbReference type="ARBA" id="ARBA00023125"/>
    </source>
</evidence>
<dbReference type="GO" id="GO:0005634">
    <property type="term" value="C:nucleus"/>
    <property type="evidence" value="ECO:0007669"/>
    <property type="project" value="UniProtKB-SubCell"/>
</dbReference>
<evidence type="ECO:0000256" key="6">
    <source>
        <dbReference type="ARBA" id="ARBA00023242"/>
    </source>
</evidence>
<dbReference type="InterPro" id="IPR036955">
    <property type="entry name" value="AP2/ERF_dom_sf"/>
</dbReference>
<keyword evidence="6" id="KW-0539">Nucleus</keyword>
<dbReference type="InterPro" id="IPR001471">
    <property type="entry name" value="AP2/ERF_dom"/>
</dbReference>
<dbReference type="EMBL" id="CM018035">
    <property type="protein sequence ID" value="KAA8541961.1"/>
    <property type="molecule type" value="Genomic_DNA"/>
</dbReference>
<sequence length="227" mass="24169">MPETFEPAETLRLPSELPHQFYYSPLFGTFQSFSLVSAPKLADPPSHCPVSANDSFDFSIFSSNEPENPPVLEGIGAVVGQHVLYGGGNGKNDNFDVSGSGKSGFVSVSQLGDKKAEEEAARAYDAAARKLRGSKARTNFEIPSVFPLSSPTSSSSSSDVKRKKKNTVAKSLAQNSRKCAVVTSVAHLFSSTPVCEAKSKVNLQLDLKLSGSFSDRSRASMAVPSTI</sequence>
<protein>
    <recommendedName>
        <fullName evidence="8">AP2/ERF domain-containing protein</fullName>
    </recommendedName>
</protein>
<dbReference type="PANTHER" id="PTHR31677:SF75">
    <property type="entry name" value="ETHYLENE-RESPONSIVE TRANSCRIPTION FACTOR ERF084"/>
    <property type="match status" value="1"/>
</dbReference>
<evidence type="ECO:0000256" key="1">
    <source>
        <dbReference type="ARBA" id="ARBA00004123"/>
    </source>
</evidence>
<feature type="domain" description="AP2/ERF" evidence="8">
    <location>
        <begin position="111"/>
        <end position="141"/>
    </location>
</feature>
<evidence type="ECO:0000313" key="10">
    <source>
        <dbReference type="Proteomes" id="UP000325577"/>
    </source>
</evidence>
<reference evidence="9 10" key="1">
    <citation type="submission" date="2019-09" db="EMBL/GenBank/DDBJ databases">
        <title>A chromosome-level genome assembly of the Chinese tupelo Nyssa sinensis.</title>
        <authorList>
            <person name="Yang X."/>
            <person name="Kang M."/>
            <person name="Yang Y."/>
            <person name="Xiong H."/>
            <person name="Wang M."/>
            <person name="Zhang Z."/>
            <person name="Wang Z."/>
            <person name="Wu H."/>
            <person name="Ma T."/>
            <person name="Liu J."/>
            <person name="Xi Z."/>
        </authorList>
    </citation>
    <scope>NUCLEOTIDE SEQUENCE [LARGE SCALE GENOMIC DNA]</scope>
    <source>
        <strain evidence="9">J267</strain>
        <tissue evidence="9">Leaf</tissue>
    </source>
</reference>
<dbReference type="Proteomes" id="UP000325577">
    <property type="component" value="Linkage Group LG12"/>
</dbReference>
<keyword evidence="5" id="KW-0804">Transcription</keyword>
<name>A0A5J5BLE2_9ASTE</name>
<keyword evidence="10" id="KW-1185">Reference proteome</keyword>
<evidence type="ECO:0000256" key="5">
    <source>
        <dbReference type="ARBA" id="ARBA00023163"/>
    </source>
</evidence>
<dbReference type="PROSITE" id="PS51032">
    <property type="entry name" value="AP2_ERF"/>
    <property type="match status" value="1"/>
</dbReference>
<accession>A0A5J5BLE2</accession>
<keyword evidence="2" id="KW-0936">Ethylene signaling pathway</keyword>
<evidence type="ECO:0000256" key="3">
    <source>
        <dbReference type="ARBA" id="ARBA00023015"/>
    </source>
</evidence>
<feature type="compositionally biased region" description="Low complexity" evidence="7">
    <location>
        <begin position="147"/>
        <end position="158"/>
    </location>
</feature>
<evidence type="ECO:0000256" key="2">
    <source>
        <dbReference type="ARBA" id="ARBA00022745"/>
    </source>
</evidence>
<keyword evidence="4" id="KW-0238">DNA-binding</keyword>
<dbReference type="GO" id="GO:0009873">
    <property type="term" value="P:ethylene-activated signaling pathway"/>
    <property type="evidence" value="ECO:0007669"/>
    <property type="project" value="UniProtKB-KW"/>
</dbReference>
<keyword evidence="3" id="KW-0805">Transcription regulation</keyword>
<dbReference type="GO" id="GO:0003700">
    <property type="term" value="F:DNA-binding transcription factor activity"/>
    <property type="evidence" value="ECO:0007669"/>
    <property type="project" value="InterPro"/>
</dbReference>
<dbReference type="InterPro" id="IPR016177">
    <property type="entry name" value="DNA-bd_dom_sf"/>
</dbReference>
<dbReference type="SUPFAM" id="SSF54171">
    <property type="entry name" value="DNA-binding domain"/>
    <property type="match status" value="1"/>
</dbReference>